<dbReference type="CDD" id="cd04652">
    <property type="entry name" value="LbH_eIF2B_gamma_C"/>
    <property type="match status" value="1"/>
</dbReference>
<dbReference type="InterPro" id="IPR005835">
    <property type="entry name" value="NTP_transferase_dom"/>
</dbReference>
<comment type="subunit">
    <text evidence="9">Component of the translation initiation factor 2B (eIF2B) complex which is a heterodecamer of two sets of five different subunits: alpha, beta, gamma, delta and epsilon. Subunits alpha, beta and delta comprise a regulatory subcomplex and subunits epsilon and gamma comprise a catalytic subcomplex. Within the complex, the hexameric regulatory complex resides at the center, with the two heterodimeric catalytic subcomplexes bound on opposite sides.</text>
</comment>
<evidence type="ECO:0000256" key="9">
    <source>
        <dbReference type="ARBA" id="ARBA00046432"/>
    </source>
</evidence>
<gene>
    <name evidence="12" type="ORF">CHIRRI_LOCUS7354</name>
</gene>
<sequence>MEFHAVVFAAGVGTRFRDIVGSRPKCLLTVGGFPLIFYPLNFCSKYGFEDVTIIVLESQKNEIAQRISKLPLQKLKYDFVCLNQESQEDYGTADALRLVSEKVKSDVILISCDTITNIDFFPVLDLFRMNDASCVALFDKGIEASATPVVIPGPKVKQQKSERDLVGIDSENSRLLFLASTTDYQENLSLPGHLLRSHGKMTIHSNLNDAHIYLLKKWVVNYVANSDKFSTVKGELLPFIIKKQLSRPLKSLTSGFSEVNFDQNDIFEHIKQNELDQKILQTNLNTFSRLKRSTNSELIRCFAYVAPEETFCMRVNTLLNYCQVNKKIVSLFHTLADPNIALVSRNATIQSTQISDSAVAENSTIAEKTSIKNSIFGIGCNVEQKTRISDSILMNGVTVEERVILENCIICDKAVIKQGSTLKNCLVGHNFIVHENTVADKKTLSTGEGFMEI</sequence>
<comment type="function">
    <text evidence="8">Acts as a component of the translation initiation factor 2B (eIF2B) complex, which catalyzes the exchange of GDP for GTP on the eukaryotic initiation factor 2 (eIF2) complex gamma subunit. Its guanine nucleotide exchange factor activity is repressed when bound to eIF2 complex phosphorylated on the alpha subunit, thereby limiting the amount of methionyl-initiator methionine tRNA available to the ribosome and consequently global translation is repressed.</text>
</comment>
<dbReference type="GO" id="GO:0002183">
    <property type="term" value="P:cytoplasmic translational initiation"/>
    <property type="evidence" value="ECO:0007669"/>
    <property type="project" value="TreeGrafter"/>
</dbReference>
<evidence type="ECO:0000256" key="3">
    <source>
        <dbReference type="ARBA" id="ARBA00022490"/>
    </source>
</evidence>
<dbReference type="GO" id="GO:0005851">
    <property type="term" value="C:eukaryotic translation initiation factor 2B complex"/>
    <property type="evidence" value="ECO:0007669"/>
    <property type="project" value="TreeGrafter"/>
</dbReference>
<dbReference type="PANTHER" id="PTHR45989:SF1">
    <property type="entry name" value="TRANSLATION INITIATION FACTOR EIF-2B SUBUNIT GAMMA"/>
    <property type="match status" value="1"/>
</dbReference>
<dbReference type="InterPro" id="IPR051960">
    <property type="entry name" value="eIF2B_gamma"/>
</dbReference>
<keyword evidence="5" id="KW-0648">Protein biosynthesis</keyword>
<proteinExistence type="inferred from homology"/>
<dbReference type="InterPro" id="IPR056764">
    <property type="entry name" value="LbH_EIF2B3/5"/>
</dbReference>
<feature type="domain" description="Nucleotidyl transferase" evidence="10">
    <location>
        <begin position="5"/>
        <end position="138"/>
    </location>
</feature>
<evidence type="ECO:0000259" key="11">
    <source>
        <dbReference type="Pfam" id="PF25084"/>
    </source>
</evidence>
<dbReference type="PANTHER" id="PTHR45989">
    <property type="entry name" value="TRANSLATION INITIATION FACTOR EIF-2B SUBUNIT GAMMA"/>
    <property type="match status" value="1"/>
</dbReference>
<protein>
    <recommendedName>
        <fullName evidence="6">Translation initiation factor eIF2B subunit gamma</fullName>
    </recommendedName>
    <alternativeName>
        <fullName evidence="7">eIF2B GDP-GTP exchange factor subunit gamma</fullName>
    </alternativeName>
</protein>
<dbReference type="CDD" id="cd04198">
    <property type="entry name" value="eIF-2B_gamma_N"/>
    <property type="match status" value="1"/>
</dbReference>
<organism evidence="12 13">
    <name type="scientific">Chironomus riparius</name>
    <dbReference type="NCBI Taxonomy" id="315576"/>
    <lineage>
        <taxon>Eukaryota</taxon>
        <taxon>Metazoa</taxon>
        <taxon>Ecdysozoa</taxon>
        <taxon>Arthropoda</taxon>
        <taxon>Hexapoda</taxon>
        <taxon>Insecta</taxon>
        <taxon>Pterygota</taxon>
        <taxon>Neoptera</taxon>
        <taxon>Endopterygota</taxon>
        <taxon>Diptera</taxon>
        <taxon>Nematocera</taxon>
        <taxon>Chironomoidea</taxon>
        <taxon>Chironomidae</taxon>
        <taxon>Chironominae</taxon>
        <taxon>Chironomus</taxon>
    </lineage>
</organism>
<dbReference type="GO" id="GO:0005829">
    <property type="term" value="C:cytosol"/>
    <property type="evidence" value="ECO:0007669"/>
    <property type="project" value="UniProtKB-SubCell"/>
</dbReference>
<keyword evidence="3" id="KW-0963">Cytoplasm</keyword>
<evidence type="ECO:0000256" key="5">
    <source>
        <dbReference type="ARBA" id="ARBA00022917"/>
    </source>
</evidence>
<comment type="similarity">
    <text evidence="2">Belongs to the eIF-2B gamma/epsilon subunits family.</text>
</comment>
<feature type="domain" description="EIF2B subunit epsilon/gamma LbH" evidence="11">
    <location>
        <begin position="352"/>
        <end position="437"/>
    </location>
</feature>
<dbReference type="Pfam" id="PF00483">
    <property type="entry name" value="NTP_transferase"/>
    <property type="match status" value="1"/>
</dbReference>
<keyword evidence="13" id="KW-1185">Reference proteome</keyword>
<evidence type="ECO:0000256" key="4">
    <source>
        <dbReference type="ARBA" id="ARBA00022540"/>
    </source>
</evidence>
<dbReference type="SUPFAM" id="SSF53448">
    <property type="entry name" value="Nucleotide-diphospho-sugar transferases"/>
    <property type="match status" value="1"/>
</dbReference>
<name>A0A9N9RXP4_9DIPT</name>
<dbReference type="AlphaFoldDB" id="A0A9N9RXP4"/>
<evidence type="ECO:0000259" key="10">
    <source>
        <dbReference type="Pfam" id="PF00483"/>
    </source>
</evidence>
<keyword evidence="4" id="KW-0396">Initiation factor</keyword>
<dbReference type="GO" id="GO:0005085">
    <property type="term" value="F:guanyl-nucleotide exchange factor activity"/>
    <property type="evidence" value="ECO:0007669"/>
    <property type="project" value="TreeGrafter"/>
</dbReference>
<evidence type="ECO:0000256" key="6">
    <source>
        <dbReference type="ARBA" id="ARBA00044196"/>
    </source>
</evidence>
<reference evidence="12" key="1">
    <citation type="submission" date="2022-01" db="EMBL/GenBank/DDBJ databases">
        <authorList>
            <person name="King R."/>
        </authorList>
    </citation>
    <scope>NUCLEOTIDE SEQUENCE</scope>
</reference>
<accession>A0A9N9RXP4</accession>
<dbReference type="GO" id="GO:0003743">
    <property type="term" value="F:translation initiation factor activity"/>
    <property type="evidence" value="ECO:0007669"/>
    <property type="project" value="UniProtKB-KW"/>
</dbReference>
<evidence type="ECO:0000256" key="8">
    <source>
        <dbReference type="ARBA" id="ARBA00045373"/>
    </source>
</evidence>
<dbReference type="OrthoDB" id="10250549at2759"/>
<evidence type="ECO:0000313" key="13">
    <source>
        <dbReference type="Proteomes" id="UP001153620"/>
    </source>
</evidence>
<dbReference type="Gene3D" id="2.160.10.10">
    <property type="entry name" value="Hexapeptide repeat proteins"/>
    <property type="match status" value="1"/>
</dbReference>
<dbReference type="InterPro" id="IPR029044">
    <property type="entry name" value="Nucleotide-diphossugar_trans"/>
</dbReference>
<evidence type="ECO:0000256" key="2">
    <source>
        <dbReference type="ARBA" id="ARBA00007878"/>
    </source>
</evidence>
<reference evidence="12" key="2">
    <citation type="submission" date="2022-10" db="EMBL/GenBank/DDBJ databases">
        <authorList>
            <consortium name="ENA_rothamsted_submissions"/>
            <consortium name="culmorum"/>
            <person name="King R."/>
        </authorList>
    </citation>
    <scope>NUCLEOTIDE SEQUENCE</scope>
</reference>
<dbReference type="EMBL" id="OU895878">
    <property type="protein sequence ID" value="CAG9804471.1"/>
    <property type="molecule type" value="Genomic_DNA"/>
</dbReference>
<comment type="subcellular location">
    <subcellularLocation>
        <location evidence="1">Cytoplasm</location>
        <location evidence="1">Cytosol</location>
    </subcellularLocation>
</comment>
<dbReference type="Proteomes" id="UP001153620">
    <property type="component" value="Chromosome 2"/>
</dbReference>
<dbReference type="Pfam" id="PF25084">
    <property type="entry name" value="LbH_EIF2B"/>
    <property type="match status" value="1"/>
</dbReference>
<evidence type="ECO:0000256" key="1">
    <source>
        <dbReference type="ARBA" id="ARBA00004514"/>
    </source>
</evidence>
<evidence type="ECO:0000313" key="12">
    <source>
        <dbReference type="EMBL" id="CAG9804471.1"/>
    </source>
</evidence>
<evidence type="ECO:0000256" key="7">
    <source>
        <dbReference type="ARBA" id="ARBA00044229"/>
    </source>
</evidence>
<dbReference type="Gene3D" id="3.90.550.10">
    <property type="entry name" value="Spore Coat Polysaccharide Biosynthesis Protein SpsA, Chain A"/>
    <property type="match status" value="1"/>
</dbReference>